<dbReference type="Proteomes" id="UP000199153">
    <property type="component" value="Unassembled WGS sequence"/>
</dbReference>
<dbReference type="Pfam" id="PF01063">
    <property type="entry name" value="Aminotran_4"/>
    <property type="match status" value="1"/>
</dbReference>
<dbReference type="EMBL" id="FOVL01000003">
    <property type="protein sequence ID" value="SFN37184.1"/>
    <property type="molecule type" value="Genomic_DNA"/>
</dbReference>
<name>A0A1I4YGL5_9FLAO</name>
<reference evidence="2 3" key="1">
    <citation type="submission" date="2016-10" db="EMBL/GenBank/DDBJ databases">
        <authorList>
            <person name="de Groot N.N."/>
        </authorList>
    </citation>
    <scope>NUCLEOTIDE SEQUENCE [LARGE SCALE GENOMIC DNA]</scope>
    <source>
        <strain evidence="2 3">DSM 17794</strain>
    </source>
</reference>
<dbReference type="STRING" id="287099.SAMN05660413_00719"/>
<gene>
    <name evidence="2" type="ORF">SAMN05660413_00719</name>
</gene>
<dbReference type="GO" id="GO:0008153">
    <property type="term" value="P:4-aminobenzoate biosynthetic process"/>
    <property type="evidence" value="ECO:0007669"/>
    <property type="project" value="TreeGrafter"/>
</dbReference>
<dbReference type="Gene3D" id="3.20.10.10">
    <property type="entry name" value="D-amino Acid Aminotransferase, subunit A, domain 2"/>
    <property type="match status" value="1"/>
</dbReference>
<organism evidence="2 3">
    <name type="scientific">Salegentibacter flavus</name>
    <dbReference type="NCBI Taxonomy" id="287099"/>
    <lineage>
        <taxon>Bacteria</taxon>
        <taxon>Pseudomonadati</taxon>
        <taxon>Bacteroidota</taxon>
        <taxon>Flavobacteriia</taxon>
        <taxon>Flavobacteriales</taxon>
        <taxon>Flavobacteriaceae</taxon>
        <taxon>Salegentibacter</taxon>
    </lineage>
</organism>
<dbReference type="CDD" id="cd00449">
    <property type="entry name" value="PLPDE_IV"/>
    <property type="match status" value="1"/>
</dbReference>
<evidence type="ECO:0000256" key="1">
    <source>
        <dbReference type="ARBA" id="ARBA00009320"/>
    </source>
</evidence>
<evidence type="ECO:0000313" key="3">
    <source>
        <dbReference type="Proteomes" id="UP000199153"/>
    </source>
</evidence>
<keyword evidence="3" id="KW-1185">Reference proteome</keyword>
<dbReference type="AlphaFoldDB" id="A0A1I4YGL5"/>
<keyword evidence="2" id="KW-0032">Aminotransferase</keyword>
<dbReference type="GO" id="GO:0008696">
    <property type="term" value="F:4-amino-4-deoxychorismate lyase activity"/>
    <property type="evidence" value="ECO:0007669"/>
    <property type="project" value="TreeGrafter"/>
</dbReference>
<accession>A0A1I4YGL5</accession>
<dbReference type="GO" id="GO:0008483">
    <property type="term" value="F:transaminase activity"/>
    <property type="evidence" value="ECO:0007669"/>
    <property type="project" value="UniProtKB-KW"/>
</dbReference>
<keyword evidence="2" id="KW-0808">Transferase</keyword>
<dbReference type="InterPro" id="IPR036038">
    <property type="entry name" value="Aminotransferase-like"/>
</dbReference>
<dbReference type="InterPro" id="IPR001544">
    <property type="entry name" value="Aminotrans_IV"/>
</dbReference>
<comment type="similarity">
    <text evidence="1">Belongs to the class-IV pyridoxal-phosphate-dependent aminotransferase family.</text>
</comment>
<evidence type="ECO:0000313" key="2">
    <source>
        <dbReference type="EMBL" id="SFN37184.1"/>
    </source>
</evidence>
<dbReference type="PANTHER" id="PTHR42743:SF2">
    <property type="entry name" value="AMINODEOXYCHORISMATE LYASE"/>
    <property type="match status" value="1"/>
</dbReference>
<sequence length="281" mass="31953">MINLNGNLVEDQNAKLSVFNRGLAYGDSVFETIRVINGQVMFWEDHYFRLMASMRIMRMEIPASFSPEFLEEKMGELVEANDLKNSPARIRFTVFRKEGGYYTPATREIDYIITVAPLKDAFYLLNEEDYEIELFKDHYITSGLLATIKSNNRAVNVLGSIYASENNYENCLLLNEKKSVVEALNGNLFVVKGNTIKTPPLTDGALNGITRKKLLEVIKDLPEYTLEEASVSPFELQKADELFITNVVLGIQPITKYRKKNFDNTVARDLLSKLNVKARLG</sequence>
<protein>
    <submittedName>
        <fullName evidence="2">Branched-chain amino acid aminotransferase</fullName>
    </submittedName>
</protein>
<dbReference type="Gene3D" id="3.30.470.10">
    <property type="match status" value="1"/>
</dbReference>
<dbReference type="InterPro" id="IPR050571">
    <property type="entry name" value="Class-IV_PLP-Dep_Aminotrnsfr"/>
</dbReference>
<dbReference type="OrthoDB" id="9805628at2"/>
<dbReference type="PANTHER" id="PTHR42743">
    <property type="entry name" value="AMINO-ACID AMINOTRANSFERASE"/>
    <property type="match status" value="1"/>
</dbReference>
<dbReference type="RefSeq" id="WP_093405979.1">
    <property type="nucleotide sequence ID" value="NZ_FOVL01000003.1"/>
</dbReference>
<dbReference type="InterPro" id="IPR043132">
    <property type="entry name" value="BCAT-like_C"/>
</dbReference>
<dbReference type="SUPFAM" id="SSF56752">
    <property type="entry name" value="D-aminoacid aminotransferase-like PLP-dependent enzymes"/>
    <property type="match status" value="1"/>
</dbReference>
<dbReference type="GO" id="GO:0005829">
    <property type="term" value="C:cytosol"/>
    <property type="evidence" value="ECO:0007669"/>
    <property type="project" value="TreeGrafter"/>
</dbReference>
<dbReference type="InterPro" id="IPR043131">
    <property type="entry name" value="BCAT-like_N"/>
</dbReference>
<proteinExistence type="inferred from homology"/>